<organism evidence="2 3">
    <name type="scientific">Calocera cornea HHB12733</name>
    <dbReference type="NCBI Taxonomy" id="1353952"/>
    <lineage>
        <taxon>Eukaryota</taxon>
        <taxon>Fungi</taxon>
        <taxon>Dikarya</taxon>
        <taxon>Basidiomycota</taxon>
        <taxon>Agaricomycotina</taxon>
        <taxon>Dacrymycetes</taxon>
        <taxon>Dacrymycetales</taxon>
        <taxon>Dacrymycetaceae</taxon>
        <taxon>Calocera</taxon>
    </lineage>
</organism>
<name>A0A165I699_9BASI</name>
<protein>
    <submittedName>
        <fullName evidence="2">Uncharacterized protein</fullName>
    </submittedName>
</protein>
<sequence>MRSGGGGRAAWFARRCKHARRGGPGLKGQTAGTTPLSSSGGHRANAPRALAGGRLWAPMPPRGRGRSASPSPAPPSPGPSSCSR</sequence>
<feature type="region of interest" description="Disordered" evidence="1">
    <location>
        <begin position="19"/>
        <end position="84"/>
    </location>
</feature>
<feature type="compositionally biased region" description="Polar residues" evidence="1">
    <location>
        <begin position="30"/>
        <end position="40"/>
    </location>
</feature>
<proteinExistence type="predicted"/>
<evidence type="ECO:0000256" key="1">
    <source>
        <dbReference type="SAM" id="MobiDB-lite"/>
    </source>
</evidence>
<keyword evidence="3" id="KW-1185">Reference proteome</keyword>
<dbReference type="Proteomes" id="UP000076842">
    <property type="component" value="Unassembled WGS sequence"/>
</dbReference>
<gene>
    <name evidence="2" type="ORF">CALCODRAFT_142904</name>
</gene>
<dbReference type="InParanoid" id="A0A165I699"/>
<evidence type="ECO:0000313" key="2">
    <source>
        <dbReference type="EMBL" id="KZT60184.1"/>
    </source>
</evidence>
<reference evidence="2 3" key="1">
    <citation type="journal article" date="2016" name="Mol. Biol. Evol.">
        <title>Comparative Genomics of Early-Diverging Mushroom-Forming Fungi Provides Insights into the Origins of Lignocellulose Decay Capabilities.</title>
        <authorList>
            <person name="Nagy L.G."/>
            <person name="Riley R."/>
            <person name="Tritt A."/>
            <person name="Adam C."/>
            <person name="Daum C."/>
            <person name="Floudas D."/>
            <person name="Sun H."/>
            <person name="Yadav J.S."/>
            <person name="Pangilinan J."/>
            <person name="Larsson K.H."/>
            <person name="Matsuura K."/>
            <person name="Barry K."/>
            <person name="Labutti K."/>
            <person name="Kuo R."/>
            <person name="Ohm R.A."/>
            <person name="Bhattacharya S.S."/>
            <person name="Shirouzu T."/>
            <person name="Yoshinaga Y."/>
            <person name="Martin F.M."/>
            <person name="Grigoriev I.V."/>
            <person name="Hibbett D.S."/>
        </authorList>
    </citation>
    <scope>NUCLEOTIDE SEQUENCE [LARGE SCALE GENOMIC DNA]</scope>
    <source>
        <strain evidence="2 3">HHB12733</strain>
    </source>
</reference>
<dbReference type="AlphaFoldDB" id="A0A165I699"/>
<evidence type="ECO:0000313" key="3">
    <source>
        <dbReference type="Proteomes" id="UP000076842"/>
    </source>
</evidence>
<dbReference type="EMBL" id="KV423933">
    <property type="protein sequence ID" value="KZT60184.1"/>
    <property type="molecule type" value="Genomic_DNA"/>
</dbReference>
<accession>A0A165I699</accession>